<protein>
    <recommendedName>
        <fullName evidence="1">Reverse transcriptase domain-containing protein</fullName>
    </recommendedName>
</protein>
<dbReference type="PANTHER" id="PTHR19446">
    <property type="entry name" value="REVERSE TRANSCRIPTASES"/>
    <property type="match status" value="1"/>
</dbReference>
<organism evidence="2 3">
    <name type="scientific">Synaphobranchus kaupii</name>
    <name type="common">Kaup's arrowtooth eel</name>
    <dbReference type="NCBI Taxonomy" id="118154"/>
    <lineage>
        <taxon>Eukaryota</taxon>
        <taxon>Metazoa</taxon>
        <taxon>Chordata</taxon>
        <taxon>Craniata</taxon>
        <taxon>Vertebrata</taxon>
        <taxon>Euteleostomi</taxon>
        <taxon>Actinopterygii</taxon>
        <taxon>Neopterygii</taxon>
        <taxon>Teleostei</taxon>
        <taxon>Anguilliformes</taxon>
        <taxon>Synaphobranchidae</taxon>
        <taxon>Synaphobranchus</taxon>
    </lineage>
</organism>
<dbReference type="Proteomes" id="UP001152622">
    <property type="component" value="Chromosome 11"/>
</dbReference>
<sequence length="394" mass="44929">MDTDVQSYGNFVDTCVKIGKSLLPSQIKQPPNLVCTSPVNLARTNMLESATDDLPAAQSNLRTVYDEQEDTRVNNILSTFDKCEFTSALHYAWKLVKQLSGKRSNTVFIQGEDRLASWKSHFENLLNSDNNTNVPVTIDPIFETHSNIPTGKFSQAEVNTAIKQMKHGKAPSMDSIPIEVWRLPKLKKCLKRFCNATLEGNRLPEWGISSIVPVPKKGDLTIPDNYQGISLTQTAAKIYNRLLLNRIRPELEKVLRPNQNGFRPLRSTSSQILALRRIIEEIRNHQKEAAIIFIDFRKAFDSINRPTMFKIFNAYRIPEEIIKAFKIMYEDTSAVVLTPESETDLFSINTRPSPGKRQELTDIPQPLLPRQCIPVLLHNHLRVGRRPERDLQLQ</sequence>
<dbReference type="CDD" id="cd01650">
    <property type="entry name" value="RT_nLTR_like"/>
    <property type="match status" value="1"/>
</dbReference>
<evidence type="ECO:0000259" key="1">
    <source>
        <dbReference type="Pfam" id="PF00078"/>
    </source>
</evidence>
<reference evidence="2" key="1">
    <citation type="journal article" date="2023" name="Science">
        <title>Genome structures resolve the early diversification of teleost fishes.</title>
        <authorList>
            <person name="Parey E."/>
            <person name="Louis A."/>
            <person name="Montfort J."/>
            <person name="Bouchez O."/>
            <person name="Roques C."/>
            <person name="Iampietro C."/>
            <person name="Lluch J."/>
            <person name="Castinel A."/>
            <person name="Donnadieu C."/>
            <person name="Desvignes T."/>
            <person name="Floi Bucao C."/>
            <person name="Jouanno E."/>
            <person name="Wen M."/>
            <person name="Mejri S."/>
            <person name="Dirks R."/>
            <person name="Jansen H."/>
            <person name="Henkel C."/>
            <person name="Chen W.J."/>
            <person name="Zahm M."/>
            <person name="Cabau C."/>
            <person name="Klopp C."/>
            <person name="Thompson A.W."/>
            <person name="Robinson-Rechavi M."/>
            <person name="Braasch I."/>
            <person name="Lecointre G."/>
            <person name="Bobe J."/>
            <person name="Postlethwait J.H."/>
            <person name="Berthelot C."/>
            <person name="Roest Crollius H."/>
            <person name="Guiguen Y."/>
        </authorList>
    </citation>
    <scope>NUCLEOTIDE SEQUENCE</scope>
    <source>
        <strain evidence="2">WJC10195</strain>
    </source>
</reference>
<proteinExistence type="predicted"/>
<dbReference type="Pfam" id="PF00078">
    <property type="entry name" value="RVT_1"/>
    <property type="match status" value="1"/>
</dbReference>
<evidence type="ECO:0000313" key="2">
    <source>
        <dbReference type="EMBL" id="KAJ8346794.1"/>
    </source>
</evidence>
<feature type="domain" description="Reverse transcriptase" evidence="1">
    <location>
        <begin position="214"/>
        <end position="326"/>
    </location>
</feature>
<name>A0A9Q1IN40_SYNKA</name>
<comment type="caution">
    <text evidence="2">The sequence shown here is derived from an EMBL/GenBank/DDBJ whole genome shotgun (WGS) entry which is preliminary data.</text>
</comment>
<evidence type="ECO:0000313" key="3">
    <source>
        <dbReference type="Proteomes" id="UP001152622"/>
    </source>
</evidence>
<dbReference type="InterPro" id="IPR000477">
    <property type="entry name" value="RT_dom"/>
</dbReference>
<dbReference type="OrthoDB" id="410381at2759"/>
<keyword evidence="3" id="KW-1185">Reference proteome</keyword>
<gene>
    <name evidence="2" type="ORF">SKAU_G00281950</name>
</gene>
<accession>A0A9Q1IN40</accession>
<dbReference type="AlphaFoldDB" id="A0A9Q1IN40"/>
<dbReference type="EMBL" id="JAINUF010000011">
    <property type="protein sequence ID" value="KAJ8346794.1"/>
    <property type="molecule type" value="Genomic_DNA"/>
</dbReference>